<dbReference type="eggNOG" id="COG0760">
    <property type="taxonomic scope" value="Bacteria"/>
</dbReference>
<dbReference type="SUPFAM" id="SSF54534">
    <property type="entry name" value="FKBP-like"/>
    <property type="match status" value="1"/>
</dbReference>
<dbReference type="InterPro" id="IPR000297">
    <property type="entry name" value="PPIase_PpiC"/>
</dbReference>
<dbReference type="InterPro" id="IPR023059">
    <property type="entry name" value="Foldase_PrsA"/>
</dbReference>
<dbReference type="Gene3D" id="3.10.50.40">
    <property type="match status" value="1"/>
</dbReference>
<evidence type="ECO:0000256" key="2">
    <source>
        <dbReference type="ARBA" id="ARBA00004193"/>
    </source>
</evidence>
<dbReference type="GeneID" id="90546274"/>
<protein>
    <recommendedName>
        <fullName evidence="11">Foldase protein PrsA</fullName>
        <ecNumber evidence="11">5.2.1.8</ecNumber>
    </recommendedName>
</protein>
<dbReference type="EC" id="5.2.1.8" evidence="11"/>
<dbReference type="Pfam" id="PF13145">
    <property type="entry name" value="Rotamase_2"/>
    <property type="match status" value="1"/>
</dbReference>
<comment type="subcellular location">
    <subcellularLocation>
        <location evidence="2 11">Cell membrane</location>
        <topology evidence="2 11">Lipid-anchor</topology>
    </subcellularLocation>
</comment>
<dbReference type="Proteomes" id="UP000182135">
    <property type="component" value="Unassembled WGS sequence"/>
</dbReference>
<feature type="signal peptide" evidence="12">
    <location>
        <begin position="1"/>
        <end position="22"/>
    </location>
</feature>
<evidence type="ECO:0000256" key="7">
    <source>
        <dbReference type="ARBA" id="ARBA00023136"/>
    </source>
</evidence>
<dbReference type="HAMAP" id="MF_01145">
    <property type="entry name" value="Foldase_PrsA"/>
    <property type="match status" value="1"/>
</dbReference>
<sequence>MKNTKKIIAVALVAMLSTAAVGCNLIEKTPEAINKSVVAKVGSEKITYGDLDKELEYLKEQFTQQYGENYMKDSKTSEAFNKQKKSMLDSMVLEKVYLKKADELGLISDEEELNKEIETQFETMKAAFGDEDKFKSALEDSKLTEDSLKTAIKNSLIAKKVENYIIKDVTVEDSDIEAYYNENKDSKFTTHPGATLYHILVDSEDKAKEIKTKLDNGGDFKALAAEYGTDGTKDKGGELGFVEYTNTSYDADFMAAASKLKEGEISGPVKTQFGYHIIKATDLKTDAVVKPLDEVKDQIKTYLLQTKQNEAYTKTVDEWKKELKVEINEKNLNQ</sequence>
<dbReference type="GO" id="GO:0003755">
    <property type="term" value="F:peptidyl-prolyl cis-trans isomerase activity"/>
    <property type="evidence" value="ECO:0007669"/>
    <property type="project" value="UniProtKB-UniRule"/>
</dbReference>
<dbReference type="SUPFAM" id="SSF109998">
    <property type="entry name" value="Triger factor/SurA peptide-binding domain-like"/>
    <property type="match status" value="1"/>
</dbReference>
<dbReference type="EMBL" id="FOOE01000021">
    <property type="protein sequence ID" value="SFG02422.1"/>
    <property type="molecule type" value="Genomic_DNA"/>
</dbReference>
<dbReference type="RefSeq" id="WP_074846043.1">
    <property type="nucleotide sequence ID" value="NZ_BAAACD010000044.1"/>
</dbReference>
<dbReference type="PROSITE" id="PS50198">
    <property type="entry name" value="PPIC_PPIASE_2"/>
    <property type="match status" value="1"/>
</dbReference>
<evidence type="ECO:0000313" key="15">
    <source>
        <dbReference type="EMBL" id="SFG02422.1"/>
    </source>
</evidence>
<reference evidence="14 17" key="2">
    <citation type="submission" date="2018-03" db="EMBL/GenBank/DDBJ databases">
        <title>The uncultured portion of the human microbiome is neutrally assembled.</title>
        <authorList>
            <person name="Jeraldo P."/>
            <person name="Boardman L."/>
            <person name="White B.A."/>
            <person name="Nelson H."/>
            <person name="Goldenfeld N."/>
            <person name="Chia N."/>
        </authorList>
    </citation>
    <scope>NUCLEOTIDE SEQUENCE [LARGE SCALE GENOMIC DNA]</scope>
    <source>
        <strain evidence="14">CIM:MAG 903</strain>
    </source>
</reference>
<dbReference type="Proteomes" id="UP000246114">
    <property type="component" value="Unassembled WGS sequence"/>
</dbReference>
<comment type="similarity">
    <text evidence="3 11">Belongs to the PrsA family.</text>
</comment>
<evidence type="ECO:0000256" key="11">
    <source>
        <dbReference type="HAMAP-Rule" id="MF_01145"/>
    </source>
</evidence>
<dbReference type="PANTHER" id="PTHR47245:SF1">
    <property type="entry name" value="FOLDASE PROTEIN PRSA"/>
    <property type="match status" value="1"/>
</dbReference>
<dbReference type="OrthoDB" id="14196at2"/>
<evidence type="ECO:0000313" key="14">
    <source>
        <dbReference type="EMBL" id="PWL54282.1"/>
    </source>
</evidence>
<proteinExistence type="inferred from homology"/>
<evidence type="ECO:0000256" key="4">
    <source>
        <dbReference type="ARBA" id="ARBA00022475"/>
    </source>
</evidence>
<evidence type="ECO:0000256" key="6">
    <source>
        <dbReference type="ARBA" id="ARBA00023110"/>
    </source>
</evidence>
<evidence type="ECO:0000256" key="3">
    <source>
        <dbReference type="ARBA" id="ARBA00006071"/>
    </source>
</evidence>
<evidence type="ECO:0000256" key="10">
    <source>
        <dbReference type="ARBA" id="ARBA00023288"/>
    </source>
</evidence>
<keyword evidence="16" id="KW-1185">Reference proteome</keyword>
<keyword evidence="10 11" id="KW-0449">Lipoprotein</keyword>
<evidence type="ECO:0000256" key="8">
    <source>
        <dbReference type="ARBA" id="ARBA00023139"/>
    </source>
</evidence>
<evidence type="ECO:0000313" key="16">
    <source>
        <dbReference type="Proteomes" id="UP000182135"/>
    </source>
</evidence>
<comment type="function">
    <text evidence="11">Plays a major role in protein secretion by helping the post-translocational extracellular folding of several secreted proteins.</text>
</comment>
<accession>A0A1I2NF88</accession>
<dbReference type="Gene3D" id="1.10.4030.10">
    <property type="entry name" value="Porin chaperone SurA, peptide-binding domain"/>
    <property type="match status" value="1"/>
</dbReference>
<comment type="catalytic activity">
    <reaction evidence="1 11">
        <text>[protein]-peptidylproline (omega=180) = [protein]-peptidylproline (omega=0)</text>
        <dbReference type="Rhea" id="RHEA:16237"/>
        <dbReference type="Rhea" id="RHEA-COMP:10747"/>
        <dbReference type="Rhea" id="RHEA-COMP:10748"/>
        <dbReference type="ChEBI" id="CHEBI:83833"/>
        <dbReference type="ChEBI" id="CHEBI:83834"/>
        <dbReference type="EC" id="5.2.1.8"/>
    </reaction>
</comment>
<keyword evidence="9 11" id="KW-0413">Isomerase</keyword>
<evidence type="ECO:0000313" key="17">
    <source>
        <dbReference type="Proteomes" id="UP000246114"/>
    </source>
</evidence>
<dbReference type="GO" id="GO:0006457">
    <property type="term" value="P:protein folding"/>
    <property type="evidence" value="ECO:0007669"/>
    <property type="project" value="UniProtKB-UniRule"/>
</dbReference>
<evidence type="ECO:0000259" key="13">
    <source>
        <dbReference type="PROSITE" id="PS50198"/>
    </source>
</evidence>
<dbReference type="InterPro" id="IPR046357">
    <property type="entry name" value="PPIase_dom_sf"/>
</dbReference>
<feature type="chain" id="PRO_5038217026" description="Foldase protein PrsA" evidence="12">
    <location>
        <begin position="23"/>
        <end position="334"/>
    </location>
</feature>
<dbReference type="PANTHER" id="PTHR47245">
    <property type="entry name" value="PEPTIDYLPROLYL ISOMERASE"/>
    <property type="match status" value="1"/>
</dbReference>
<dbReference type="AlphaFoldDB" id="A0A1I2NF88"/>
<keyword evidence="4 11" id="KW-1003">Cell membrane</keyword>
<evidence type="ECO:0000256" key="12">
    <source>
        <dbReference type="SAM" id="SignalP"/>
    </source>
</evidence>
<reference evidence="15 16" key="1">
    <citation type="submission" date="2016-10" db="EMBL/GenBank/DDBJ databases">
        <authorList>
            <person name="de Groot N.N."/>
        </authorList>
    </citation>
    <scope>NUCLEOTIDE SEQUENCE [LARGE SCALE GENOMIC DNA]</scope>
    <source>
        <strain evidence="15 16">NLAE-zl-G419</strain>
    </source>
</reference>
<dbReference type="GO" id="GO:0005886">
    <property type="term" value="C:plasma membrane"/>
    <property type="evidence" value="ECO:0007669"/>
    <property type="project" value="UniProtKB-SubCell"/>
</dbReference>
<evidence type="ECO:0000256" key="5">
    <source>
        <dbReference type="ARBA" id="ARBA00022729"/>
    </source>
</evidence>
<dbReference type="NCBIfam" id="NF000809">
    <property type="entry name" value="PRK00059.1"/>
    <property type="match status" value="1"/>
</dbReference>
<dbReference type="InterPro" id="IPR050245">
    <property type="entry name" value="PrsA_foldase"/>
</dbReference>
<dbReference type="Pfam" id="PF13624">
    <property type="entry name" value="SurA_N_3"/>
    <property type="match status" value="1"/>
</dbReference>
<dbReference type="EMBL" id="QAMZ01000025">
    <property type="protein sequence ID" value="PWL54282.1"/>
    <property type="molecule type" value="Genomic_DNA"/>
</dbReference>
<name>A0A1I2NF88_9CLOT</name>
<evidence type="ECO:0000256" key="1">
    <source>
        <dbReference type="ARBA" id="ARBA00000971"/>
    </source>
</evidence>
<keyword evidence="7 11" id="KW-0472">Membrane</keyword>
<dbReference type="InterPro" id="IPR027304">
    <property type="entry name" value="Trigger_fact/SurA_dom_sf"/>
</dbReference>
<feature type="domain" description="PpiC" evidence="13">
    <location>
        <begin position="191"/>
        <end position="282"/>
    </location>
</feature>
<keyword evidence="6 11" id="KW-0697">Rotamase</keyword>
<keyword evidence="5 11" id="KW-0732">Signal</keyword>
<gene>
    <name evidence="11" type="primary">prsA</name>
    <name evidence="14" type="ORF">DBY38_05205</name>
    <name evidence="15" type="ORF">SAMN04487885_12117</name>
</gene>
<dbReference type="PROSITE" id="PS51257">
    <property type="entry name" value="PROKAR_LIPOPROTEIN"/>
    <property type="match status" value="1"/>
</dbReference>
<organism evidence="15 16">
    <name type="scientific">Clostridium cadaveris</name>
    <dbReference type="NCBI Taxonomy" id="1529"/>
    <lineage>
        <taxon>Bacteria</taxon>
        <taxon>Bacillati</taxon>
        <taxon>Bacillota</taxon>
        <taxon>Clostridia</taxon>
        <taxon>Eubacteriales</taxon>
        <taxon>Clostridiaceae</taxon>
        <taxon>Clostridium</taxon>
    </lineage>
</organism>
<dbReference type="STRING" id="1529.SAMN04487885_12117"/>
<keyword evidence="8 11" id="KW-0564">Palmitate</keyword>
<evidence type="ECO:0000256" key="9">
    <source>
        <dbReference type="ARBA" id="ARBA00023235"/>
    </source>
</evidence>